<accession>A0A450WUA3</accession>
<keyword evidence="2" id="KW-0418">Kinase</keyword>
<organism evidence="2">
    <name type="scientific">Candidatus Kentrum sp. LFY</name>
    <dbReference type="NCBI Taxonomy" id="2126342"/>
    <lineage>
        <taxon>Bacteria</taxon>
        <taxon>Pseudomonadati</taxon>
        <taxon>Pseudomonadota</taxon>
        <taxon>Gammaproteobacteria</taxon>
        <taxon>Candidatus Kentrum</taxon>
    </lineage>
</organism>
<feature type="domain" description="Thymidylate kinase-like" evidence="1">
    <location>
        <begin position="18"/>
        <end position="57"/>
    </location>
</feature>
<evidence type="ECO:0000259" key="1">
    <source>
        <dbReference type="Pfam" id="PF02223"/>
    </source>
</evidence>
<evidence type="ECO:0000313" key="2">
    <source>
        <dbReference type="EMBL" id="VFK20584.1"/>
    </source>
</evidence>
<dbReference type="GO" id="GO:0016301">
    <property type="term" value="F:kinase activity"/>
    <property type="evidence" value="ECO:0007669"/>
    <property type="project" value="UniProtKB-KW"/>
</dbReference>
<dbReference type="InterPro" id="IPR039430">
    <property type="entry name" value="Thymidylate_kin-like_dom"/>
</dbReference>
<dbReference type="SUPFAM" id="SSF52540">
    <property type="entry name" value="P-loop containing nucleoside triphosphate hydrolases"/>
    <property type="match status" value="1"/>
</dbReference>
<dbReference type="Gene3D" id="3.40.50.300">
    <property type="entry name" value="P-loop containing nucleotide triphosphate hydrolases"/>
    <property type="match status" value="1"/>
</dbReference>
<name>A0A450WUA3_9GAMM</name>
<proteinExistence type="predicted"/>
<keyword evidence="2" id="KW-0808">Transferase</keyword>
<dbReference type="AlphaFoldDB" id="A0A450WUA3"/>
<protein>
    <submittedName>
        <fullName evidence="2">Thymidylate kinase</fullName>
    </submittedName>
</protein>
<sequence length="65" mass="6875">MKQTSNANAGHDARFITVEGIESSGKSTNLPYLVELLQRAGKAVITTREPGGTEIGEASPRCDEA</sequence>
<reference evidence="2" key="1">
    <citation type="submission" date="2019-02" db="EMBL/GenBank/DDBJ databases">
        <authorList>
            <person name="Gruber-Vodicka R. H."/>
            <person name="Seah K. B. B."/>
        </authorList>
    </citation>
    <scope>NUCLEOTIDE SEQUENCE</scope>
    <source>
        <strain evidence="2">BECK_BY7</strain>
    </source>
</reference>
<dbReference type="EMBL" id="CAADFN010000075">
    <property type="protein sequence ID" value="VFK20584.1"/>
    <property type="molecule type" value="Genomic_DNA"/>
</dbReference>
<gene>
    <name evidence="2" type="ORF">BECKLFY1418C_GA0070996_107516</name>
</gene>
<dbReference type="Pfam" id="PF02223">
    <property type="entry name" value="Thymidylate_kin"/>
    <property type="match status" value="1"/>
</dbReference>
<dbReference type="InterPro" id="IPR027417">
    <property type="entry name" value="P-loop_NTPase"/>
</dbReference>